<evidence type="ECO:0000256" key="6">
    <source>
        <dbReference type="ARBA" id="ARBA00023014"/>
    </source>
</evidence>
<evidence type="ECO:0000313" key="17">
    <source>
        <dbReference type="EMBL" id="MBB5137793.1"/>
    </source>
</evidence>
<dbReference type="PANTHER" id="PTHR11228:SF7">
    <property type="entry name" value="PQQA PEPTIDE CYCLASE"/>
    <property type="match status" value="1"/>
</dbReference>
<dbReference type="InterPro" id="IPR013785">
    <property type="entry name" value="Aldolase_TIM"/>
</dbReference>
<accession>A0A840PIQ9</accession>
<keyword evidence="3" id="KW-0949">S-adenosyl-L-methionine</keyword>
<evidence type="ECO:0000256" key="11">
    <source>
        <dbReference type="ARBA" id="ARBA00066804"/>
    </source>
</evidence>
<sequence length="411" mass="44517">MTTLHDPPRAERVPALAEQFKGGLAAPICLTWEWTYACNLSCAHCLSSSGRRDPRELSTAEIEAVIDELERMQVFYVNVGGGEPTVRSDFWHLLDYAIDHHVGVKFSTNGVRLSPERARRLAATDYVDVQISLDGATREVNDAVRGPGSYDMAVRAMENLAAAGFSGFKISVVMTRRNVGQLDAFAAIADRYGAQLRITRLRPSGRGADVWDDLHPTAAQQREIYAWLLDRGDRVLTGDSFFHLNALGSAPLPGLNLCGAGRVVCLIDPVGDVYACPFAIHDAFQAGNVRSPGGFERVWRESPLFAELRRPSSGGACARCPAYDTCQGGCMAAKFFTGLPLDGPDPECVKGHGEAALRSVEPGALPRQGNDHSRRTVALGMPAVRPGRPDRFCDESPLSGMEPVHPMGGRS</sequence>
<comment type="caution">
    <text evidence="17">The sequence shown here is derived from an EMBL/GenBank/DDBJ whole genome shotgun (WGS) entry which is preliminary data.</text>
</comment>
<dbReference type="PIRSF" id="PIRSF037420">
    <property type="entry name" value="PQQ_syn_pqqE"/>
    <property type="match status" value="1"/>
</dbReference>
<keyword evidence="7" id="KW-0456">Lyase</keyword>
<proteinExistence type="predicted"/>
<evidence type="ECO:0000256" key="3">
    <source>
        <dbReference type="ARBA" id="ARBA00022691"/>
    </source>
</evidence>
<dbReference type="EMBL" id="JACHGN010000020">
    <property type="protein sequence ID" value="MBB5137793.1"/>
    <property type="molecule type" value="Genomic_DNA"/>
</dbReference>
<dbReference type="SMART" id="SM00729">
    <property type="entry name" value="Elp3"/>
    <property type="match status" value="1"/>
</dbReference>
<dbReference type="GO" id="GO:0051539">
    <property type="term" value="F:4 iron, 4 sulfur cluster binding"/>
    <property type="evidence" value="ECO:0007669"/>
    <property type="project" value="UniProtKB-KW"/>
</dbReference>
<dbReference type="CDD" id="cd21123">
    <property type="entry name" value="SPASM_MftC-like"/>
    <property type="match status" value="1"/>
</dbReference>
<comment type="catalytic activity">
    <reaction evidence="8">
        <text>[mycofactocin precursor peptide]-C-terminal glycyl-L-valyl-L-tyrosine + S-adenosyl-L-methionine = [mycofactocin precursor peptide]-C-terminal glycyl-N-{[2-(4-hydroxyphenyl)ethenyl]-3-methylbutanamide} + 5'-deoxyadenosine + L-methionine + CO2</text>
        <dbReference type="Rhea" id="RHEA:65492"/>
        <dbReference type="Rhea" id="RHEA-COMP:16815"/>
        <dbReference type="Rhea" id="RHEA-COMP:16816"/>
        <dbReference type="ChEBI" id="CHEBI:16526"/>
        <dbReference type="ChEBI" id="CHEBI:17319"/>
        <dbReference type="ChEBI" id="CHEBI:57844"/>
        <dbReference type="ChEBI" id="CHEBI:59789"/>
        <dbReference type="ChEBI" id="CHEBI:156515"/>
        <dbReference type="ChEBI" id="CHEBI:156517"/>
        <dbReference type="EC" id="1.3.98.7"/>
    </reaction>
</comment>
<name>A0A840PIQ9_9ACTN</name>
<dbReference type="InterPro" id="IPR050377">
    <property type="entry name" value="Radical_SAM_PqqE_MftC-like"/>
</dbReference>
<dbReference type="Pfam" id="PF13186">
    <property type="entry name" value="SPASM"/>
    <property type="match status" value="1"/>
</dbReference>
<dbReference type="InterPro" id="IPR007197">
    <property type="entry name" value="rSAM"/>
</dbReference>
<dbReference type="SFLD" id="SFLDF00316">
    <property type="entry name" value="C-terminal_tyrosine_decarboxyl"/>
    <property type="match status" value="1"/>
</dbReference>
<dbReference type="SFLD" id="SFLDG01067">
    <property type="entry name" value="SPASM/twitch_domain_containing"/>
    <property type="match status" value="1"/>
</dbReference>
<evidence type="ECO:0000256" key="9">
    <source>
        <dbReference type="ARBA" id="ARBA00051925"/>
    </source>
</evidence>
<evidence type="ECO:0000256" key="15">
    <source>
        <dbReference type="SAM" id="MobiDB-lite"/>
    </source>
</evidence>
<dbReference type="RefSeq" id="WP_185054688.1">
    <property type="nucleotide sequence ID" value="NZ_BAABIX010000002.1"/>
</dbReference>
<dbReference type="Pfam" id="PF04055">
    <property type="entry name" value="Radical_SAM"/>
    <property type="match status" value="1"/>
</dbReference>
<keyword evidence="2" id="KW-0004">4Fe-4S</keyword>
<evidence type="ECO:0000256" key="12">
    <source>
        <dbReference type="ARBA" id="ARBA00074337"/>
    </source>
</evidence>
<gene>
    <name evidence="17" type="ORF">HNP84_007546</name>
</gene>
<keyword evidence="18" id="KW-1185">Reference proteome</keyword>
<dbReference type="InterPro" id="IPR034480">
    <property type="entry name" value="Heme_synthase-like"/>
</dbReference>
<evidence type="ECO:0000256" key="5">
    <source>
        <dbReference type="ARBA" id="ARBA00023004"/>
    </source>
</evidence>
<keyword evidence="4" id="KW-0479">Metal-binding</keyword>
<dbReference type="SUPFAM" id="SSF102114">
    <property type="entry name" value="Radical SAM enzymes"/>
    <property type="match status" value="1"/>
</dbReference>
<comment type="cofactor">
    <cofactor evidence="1">
        <name>[4Fe-4S] cluster</name>
        <dbReference type="ChEBI" id="CHEBI:49883"/>
    </cofactor>
</comment>
<dbReference type="SFLD" id="SFLDG01385">
    <property type="entry name" value="heme_carboxy_lyase_like"/>
    <property type="match status" value="1"/>
</dbReference>
<evidence type="ECO:0000256" key="1">
    <source>
        <dbReference type="ARBA" id="ARBA00001966"/>
    </source>
</evidence>
<dbReference type="SFLD" id="SFLDG01386">
    <property type="entry name" value="main_SPASM_domain-containing"/>
    <property type="match status" value="1"/>
</dbReference>
<evidence type="ECO:0000256" key="14">
    <source>
        <dbReference type="ARBA" id="ARBA00079192"/>
    </source>
</evidence>
<feature type="region of interest" description="Disordered" evidence="15">
    <location>
        <begin position="379"/>
        <end position="411"/>
    </location>
</feature>
<dbReference type="Proteomes" id="UP000578449">
    <property type="component" value="Unassembled WGS sequence"/>
</dbReference>
<dbReference type="EC" id="4.1.99.26" evidence="11"/>
<dbReference type="CDD" id="cd01335">
    <property type="entry name" value="Radical_SAM"/>
    <property type="match status" value="1"/>
</dbReference>
<evidence type="ECO:0000259" key="16">
    <source>
        <dbReference type="PROSITE" id="PS51918"/>
    </source>
</evidence>
<feature type="domain" description="Radical SAM core" evidence="16">
    <location>
        <begin position="20"/>
        <end position="234"/>
    </location>
</feature>
<dbReference type="NCBIfam" id="TIGR04085">
    <property type="entry name" value="rSAM_more_4Fe4S"/>
    <property type="match status" value="1"/>
</dbReference>
<dbReference type="PROSITE" id="PS51918">
    <property type="entry name" value="RADICAL_SAM"/>
    <property type="match status" value="1"/>
</dbReference>
<dbReference type="SFLD" id="SFLDS00029">
    <property type="entry name" value="Radical_SAM"/>
    <property type="match status" value="1"/>
</dbReference>
<reference evidence="17 18" key="1">
    <citation type="submission" date="2020-08" db="EMBL/GenBank/DDBJ databases">
        <title>Genomic Encyclopedia of Type Strains, Phase IV (KMG-IV): sequencing the most valuable type-strain genomes for metagenomic binning, comparative biology and taxonomic classification.</title>
        <authorList>
            <person name="Goeker M."/>
        </authorList>
    </citation>
    <scope>NUCLEOTIDE SEQUENCE [LARGE SCALE GENOMIC DNA]</scope>
    <source>
        <strain evidence="17 18">DSM 45615</strain>
    </source>
</reference>
<dbReference type="InterPro" id="IPR006638">
    <property type="entry name" value="Elp3/MiaA/NifB-like_rSAM"/>
</dbReference>
<dbReference type="EC" id="1.3.98.7" evidence="10"/>
<evidence type="ECO:0000256" key="7">
    <source>
        <dbReference type="ARBA" id="ARBA00023239"/>
    </source>
</evidence>
<comment type="catalytic activity">
    <reaction evidence="9">
        <text>[mycofactocin precursor peptide]-C-terminal glycyl-N-{[2-(4-hydroxyphenyl)ethenyl]-3-methylbutanamide} + AH2 + S-adenosyl-L-methionine = [mycofactocin precursor peptide]-C-terminal glycyl-N-{5-[(4-hydroxyphenyl)methyl]-4,4-dimethyl-2-oxopyrrolidin-3-yl}acetamide + 5'-deoxyadenosine + L-methionine + A + H(+)</text>
        <dbReference type="Rhea" id="RHEA:65500"/>
        <dbReference type="Rhea" id="RHEA-COMP:16816"/>
        <dbReference type="Rhea" id="RHEA-COMP:16818"/>
        <dbReference type="ChEBI" id="CHEBI:13193"/>
        <dbReference type="ChEBI" id="CHEBI:15378"/>
        <dbReference type="ChEBI" id="CHEBI:17319"/>
        <dbReference type="ChEBI" id="CHEBI:17499"/>
        <dbReference type="ChEBI" id="CHEBI:57844"/>
        <dbReference type="ChEBI" id="CHEBI:59789"/>
        <dbReference type="ChEBI" id="CHEBI:156517"/>
        <dbReference type="ChEBI" id="CHEBI:156518"/>
        <dbReference type="EC" id="4.1.99.26"/>
    </reaction>
</comment>
<protein>
    <recommendedName>
        <fullName evidence="12">Mycofactocin maturase MftC</fullName>
        <ecNumber evidence="10">1.3.98.7</ecNumber>
        <ecNumber evidence="11">4.1.99.26</ecNumber>
    </recommendedName>
    <alternativeName>
        <fullName evidence="14">[Mycofactocin precursor peptide]-pyrrolidinone derivative synthase</fullName>
    </alternativeName>
    <alternativeName>
        <fullName evidence="13">[Mycofactocin precursor peptide]-tyrosine decarboxylase</fullName>
    </alternativeName>
</protein>
<evidence type="ECO:0000256" key="10">
    <source>
        <dbReference type="ARBA" id="ARBA00066739"/>
    </source>
</evidence>
<evidence type="ECO:0000256" key="4">
    <source>
        <dbReference type="ARBA" id="ARBA00022723"/>
    </source>
</evidence>
<dbReference type="FunFam" id="3.20.20.70:FF:000188">
    <property type="entry name" value="Mycofactocin radical SAM maturase MftC"/>
    <property type="match status" value="1"/>
</dbReference>
<evidence type="ECO:0000256" key="2">
    <source>
        <dbReference type="ARBA" id="ARBA00022485"/>
    </source>
</evidence>
<organism evidence="17 18">
    <name type="scientific">Thermocatellispora tengchongensis</name>
    <dbReference type="NCBI Taxonomy" id="1073253"/>
    <lineage>
        <taxon>Bacteria</taxon>
        <taxon>Bacillati</taxon>
        <taxon>Actinomycetota</taxon>
        <taxon>Actinomycetes</taxon>
        <taxon>Streptosporangiales</taxon>
        <taxon>Streptosporangiaceae</taxon>
        <taxon>Thermocatellispora</taxon>
    </lineage>
</organism>
<dbReference type="PANTHER" id="PTHR11228">
    <property type="entry name" value="RADICAL SAM DOMAIN PROTEIN"/>
    <property type="match status" value="1"/>
</dbReference>
<dbReference type="InterPro" id="IPR017200">
    <property type="entry name" value="PqqE-like"/>
</dbReference>
<dbReference type="GO" id="GO:0003824">
    <property type="term" value="F:catalytic activity"/>
    <property type="evidence" value="ECO:0007669"/>
    <property type="project" value="InterPro"/>
</dbReference>
<dbReference type="NCBIfam" id="TIGR03962">
    <property type="entry name" value="mycofact_rSAM"/>
    <property type="match status" value="1"/>
</dbReference>
<dbReference type="GO" id="GO:0046872">
    <property type="term" value="F:metal ion binding"/>
    <property type="evidence" value="ECO:0007669"/>
    <property type="project" value="UniProtKB-KW"/>
</dbReference>
<dbReference type="InterPro" id="IPR023885">
    <property type="entry name" value="4Fe4S-binding_SPASM_dom"/>
</dbReference>
<dbReference type="InterPro" id="IPR023913">
    <property type="entry name" value="MftC"/>
</dbReference>
<evidence type="ECO:0000256" key="8">
    <source>
        <dbReference type="ARBA" id="ARBA00051525"/>
    </source>
</evidence>
<dbReference type="Gene3D" id="3.20.20.70">
    <property type="entry name" value="Aldolase class I"/>
    <property type="match status" value="1"/>
</dbReference>
<evidence type="ECO:0000256" key="13">
    <source>
        <dbReference type="ARBA" id="ARBA00077306"/>
    </source>
</evidence>
<dbReference type="AlphaFoldDB" id="A0A840PIQ9"/>
<dbReference type="InterPro" id="IPR058240">
    <property type="entry name" value="rSAM_sf"/>
</dbReference>
<keyword evidence="5" id="KW-0408">Iron</keyword>
<keyword evidence="6" id="KW-0411">Iron-sulfur</keyword>
<evidence type="ECO:0000313" key="18">
    <source>
        <dbReference type="Proteomes" id="UP000578449"/>
    </source>
</evidence>